<dbReference type="EMBL" id="BNJK01000001">
    <property type="protein sequence ID" value="GHO91125.1"/>
    <property type="molecule type" value="Genomic_DNA"/>
</dbReference>
<gene>
    <name evidence="1" type="ORF">KSF_011730</name>
</gene>
<dbReference type="AlphaFoldDB" id="A0A8J3II05"/>
<evidence type="ECO:0000313" key="2">
    <source>
        <dbReference type="Proteomes" id="UP000597444"/>
    </source>
</evidence>
<dbReference type="Proteomes" id="UP000597444">
    <property type="component" value="Unassembled WGS sequence"/>
</dbReference>
<comment type="caution">
    <text evidence="1">The sequence shown here is derived from an EMBL/GenBank/DDBJ whole genome shotgun (WGS) entry which is preliminary data.</text>
</comment>
<sequence>MPGFFLETSIGRFICFSFCARAGGAYLALKCDDALDIGNSSSLSFLRDQNNLSFTESKHGQESPGKHTFS</sequence>
<organism evidence="1 2">
    <name type="scientific">Reticulibacter mediterranei</name>
    <dbReference type="NCBI Taxonomy" id="2778369"/>
    <lineage>
        <taxon>Bacteria</taxon>
        <taxon>Bacillati</taxon>
        <taxon>Chloroflexota</taxon>
        <taxon>Ktedonobacteria</taxon>
        <taxon>Ktedonobacterales</taxon>
        <taxon>Reticulibacteraceae</taxon>
        <taxon>Reticulibacter</taxon>
    </lineage>
</organism>
<reference evidence="1" key="1">
    <citation type="submission" date="2020-10" db="EMBL/GenBank/DDBJ databases">
        <title>Taxonomic study of unclassified bacteria belonging to the class Ktedonobacteria.</title>
        <authorList>
            <person name="Yabe S."/>
            <person name="Wang C.M."/>
            <person name="Zheng Y."/>
            <person name="Sakai Y."/>
            <person name="Cavaletti L."/>
            <person name="Monciardini P."/>
            <person name="Donadio S."/>
        </authorList>
    </citation>
    <scope>NUCLEOTIDE SEQUENCE</scope>
    <source>
        <strain evidence="1">ID150040</strain>
    </source>
</reference>
<evidence type="ECO:0000313" key="1">
    <source>
        <dbReference type="EMBL" id="GHO91125.1"/>
    </source>
</evidence>
<name>A0A8J3II05_9CHLR</name>
<proteinExistence type="predicted"/>
<accession>A0A8J3II05</accession>
<keyword evidence="2" id="KW-1185">Reference proteome</keyword>
<protein>
    <submittedName>
        <fullName evidence="1">Uncharacterized protein</fullName>
    </submittedName>
</protein>